<evidence type="ECO:0000256" key="10">
    <source>
        <dbReference type="ARBA" id="ARBA00038367"/>
    </source>
</evidence>
<comment type="subcellular location">
    <subcellularLocation>
        <location evidence="1 12">Cytoplasm</location>
    </subcellularLocation>
</comment>
<dbReference type="GO" id="GO:0019277">
    <property type="term" value="P:UDP-N-acetylgalactosamine biosynthetic process"/>
    <property type="evidence" value="ECO:0007669"/>
    <property type="project" value="InterPro"/>
</dbReference>
<evidence type="ECO:0000256" key="9">
    <source>
        <dbReference type="ARBA" id="ARBA00023316"/>
    </source>
</evidence>
<keyword evidence="7 12" id="KW-0573">Peptidoglycan synthesis</keyword>
<dbReference type="Proteomes" id="UP000823933">
    <property type="component" value="Unassembled WGS sequence"/>
</dbReference>
<feature type="binding site" evidence="12">
    <location>
        <begin position="122"/>
        <end position="126"/>
    </location>
    <ligand>
        <name>UDP-N-acetyl-alpha-D-glucosamine</name>
        <dbReference type="ChEBI" id="CHEBI:57705"/>
    </ligand>
</feature>
<comment type="catalytic activity">
    <reaction evidence="11 12">
        <text>phosphoenolpyruvate + UDP-N-acetyl-alpha-D-glucosamine = UDP-N-acetyl-3-O-(1-carboxyvinyl)-alpha-D-glucosamine + phosphate</text>
        <dbReference type="Rhea" id="RHEA:18681"/>
        <dbReference type="ChEBI" id="CHEBI:43474"/>
        <dbReference type="ChEBI" id="CHEBI:57705"/>
        <dbReference type="ChEBI" id="CHEBI:58702"/>
        <dbReference type="ChEBI" id="CHEBI:68483"/>
        <dbReference type="EC" id="2.5.1.7"/>
    </reaction>
</comment>
<dbReference type="EMBL" id="DXHQ01000094">
    <property type="protein sequence ID" value="HIW09321.1"/>
    <property type="molecule type" value="Genomic_DNA"/>
</dbReference>
<dbReference type="InterPro" id="IPR005750">
    <property type="entry name" value="UDP_GlcNAc_COvinyl_MurA"/>
</dbReference>
<evidence type="ECO:0000256" key="12">
    <source>
        <dbReference type="HAMAP-Rule" id="MF_00111"/>
    </source>
</evidence>
<dbReference type="InterPro" id="IPR013792">
    <property type="entry name" value="RNA3'P_cycl/enolpyr_Trfase_a/b"/>
</dbReference>
<dbReference type="NCBIfam" id="NF006873">
    <property type="entry name" value="PRK09369.1"/>
    <property type="match status" value="1"/>
</dbReference>
<keyword evidence="9 12" id="KW-0961">Cell wall biogenesis/degradation</keyword>
<reference evidence="14" key="2">
    <citation type="submission" date="2021-04" db="EMBL/GenBank/DDBJ databases">
        <authorList>
            <person name="Gilroy R."/>
        </authorList>
    </citation>
    <scope>NUCLEOTIDE SEQUENCE</scope>
    <source>
        <strain evidence="14">ChiHcolR34-3080</strain>
    </source>
</reference>
<dbReference type="HAMAP" id="MF_00111">
    <property type="entry name" value="MurA"/>
    <property type="match status" value="1"/>
</dbReference>
<comment type="similarity">
    <text evidence="10 12">Belongs to the EPSP synthase family. MurA subfamily.</text>
</comment>
<feature type="modified residue" description="2-(S-cysteinyl)pyruvic acid O-phosphothioketal" evidence="12">
    <location>
        <position position="117"/>
    </location>
</feature>
<dbReference type="PANTHER" id="PTHR43783">
    <property type="entry name" value="UDP-N-ACETYLGLUCOSAMINE 1-CARBOXYVINYLTRANSFERASE"/>
    <property type="match status" value="1"/>
</dbReference>
<keyword evidence="3 12" id="KW-0963">Cytoplasm</keyword>
<gene>
    <name evidence="12" type="primary">murA</name>
    <name evidence="14" type="ORF">H9890_07995</name>
</gene>
<keyword evidence="6 12" id="KW-0133">Cell shape</keyword>
<evidence type="ECO:0000313" key="15">
    <source>
        <dbReference type="Proteomes" id="UP000823933"/>
    </source>
</evidence>
<evidence type="ECO:0000256" key="7">
    <source>
        <dbReference type="ARBA" id="ARBA00022984"/>
    </source>
</evidence>
<comment type="function">
    <text evidence="12">Cell wall formation. Adds enolpyruvyl to UDP-N-acetylglucosamine.</text>
</comment>
<dbReference type="GO" id="GO:0009252">
    <property type="term" value="P:peptidoglycan biosynthetic process"/>
    <property type="evidence" value="ECO:0007669"/>
    <property type="project" value="UniProtKB-UniRule"/>
</dbReference>
<dbReference type="Gene3D" id="3.65.10.10">
    <property type="entry name" value="Enolpyruvate transferase domain"/>
    <property type="match status" value="2"/>
</dbReference>
<keyword evidence="12" id="KW-0670">Pyruvate</keyword>
<dbReference type="InterPro" id="IPR050068">
    <property type="entry name" value="MurA_subfamily"/>
</dbReference>
<keyword evidence="8 12" id="KW-0131">Cell cycle</keyword>
<proteinExistence type="inferred from homology"/>
<organism evidence="14 15">
    <name type="scientific">Candidatus Faecalibacterium intestinigallinarum</name>
    <dbReference type="NCBI Taxonomy" id="2838581"/>
    <lineage>
        <taxon>Bacteria</taxon>
        <taxon>Bacillati</taxon>
        <taxon>Bacillota</taxon>
        <taxon>Clostridia</taxon>
        <taxon>Eubacteriales</taxon>
        <taxon>Oscillospiraceae</taxon>
        <taxon>Faecalibacterium</taxon>
    </lineage>
</organism>
<comment type="caution">
    <text evidence="14">The sequence shown here is derived from an EMBL/GenBank/DDBJ whole genome shotgun (WGS) entry which is preliminary data.</text>
</comment>
<dbReference type="NCBIfam" id="TIGR01072">
    <property type="entry name" value="murA"/>
    <property type="match status" value="1"/>
</dbReference>
<sequence length="428" mass="45807">MEKFVITGGRPLQGEVDISGAKNAAVGILPATILAAGVCVVENLPNISDVSVSLNILSALGAQVRMLSRNTYEIDTTHLVATNVPDDLSRQMRASYYFLGALLSRFGKAQVAMPGGCNLGPRPIDQHLKAFSALGAQDSVDYGMITVRAKEKLRGARIFFDKVSVGATMNAMLSAVMAEGQTILENCAKEPHVVDLANFLNMCGADVRGAGTDVIKVRGVSRMHGCTYSIIPDQIEAGTYMVAAAATGGDVLIRNVTPKHLEPITAKLRRCGAEVEEFDDAVRVTRTGDILPTKINTMPHPGFPTDMQPQMGVLLSVAKGTSTITEGIWDNRFRYVDELRKMGANIQVDGQVAVIEGVERLLPAPLRASDLRAGAAMVIAALMADGTSEIEEIGHIERGYENIVEKLRGLGADIRKVERVPAALDQAL</sequence>
<feature type="binding site" evidence="12">
    <location>
        <begin position="22"/>
        <end position="23"/>
    </location>
    <ligand>
        <name>phosphoenolpyruvate</name>
        <dbReference type="ChEBI" id="CHEBI:58702"/>
    </ligand>
</feature>
<keyword evidence="5 12" id="KW-0808">Transferase</keyword>
<dbReference type="FunFam" id="3.65.10.10:FF:000001">
    <property type="entry name" value="UDP-N-acetylglucosamine 1-carboxyvinyltransferase"/>
    <property type="match status" value="1"/>
</dbReference>
<keyword evidence="4 12" id="KW-0132">Cell division</keyword>
<dbReference type="PANTHER" id="PTHR43783:SF2">
    <property type="entry name" value="UDP-N-ACETYLGLUCOSAMINE 1-CARBOXYVINYLTRANSFERASE 2"/>
    <property type="match status" value="1"/>
</dbReference>
<feature type="binding site" evidence="12">
    <location>
        <begin position="162"/>
        <end position="165"/>
    </location>
    <ligand>
        <name>UDP-N-acetyl-alpha-D-glucosamine</name>
        <dbReference type="ChEBI" id="CHEBI:57705"/>
    </ligand>
</feature>
<name>A0A9D1QAT0_9FIRM</name>
<dbReference type="EC" id="2.5.1.7" evidence="12"/>
<protein>
    <recommendedName>
        <fullName evidence="12">UDP-N-acetylglucosamine 1-carboxyvinyltransferase</fullName>
        <ecNumber evidence="12">2.5.1.7</ecNumber>
    </recommendedName>
    <alternativeName>
        <fullName evidence="12">Enoylpyruvate transferase</fullName>
    </alternativeName>
    <alternativeName>
        <fullName evidence="12">UDP-N-acetylglucosamine enolpyruvyl transferase</fullName>
        <shortName evidence="12">EPT</shortName>
    </alternativeName>
</protein>
<dbReference type="GO" id="GO:0005737">
    <property type="term" value="C:cytoplasm"/>
    <property type="evidence" value="ECO:0007669"/>
    <property type="project" value="UniProtKB-SubCell"/>
</dbReference>
<evidence type="ECO:0000256" key="8">
    <source>
        <dbReference type="ARBA" id="ARBA00023306"/>
    </source>
</evidence>
<evidence type="ECO:0000256" key="2">
    <source>
        <dbReference type="ARBA" id="ARBA00004752"/>
    </source>
</evidence>
<dbReference type="GO" id="GO:0008760">
    <property type="term" value="F:UDP-N-acetylglucosamine 1-carboxyvinyltransferase activity"/>
    <property type="evidence" value="ECO:0007669"/>
    <property type="project" value="UniProtKB-UniRule"/>
</dbReference>
<feature type="domain" description="Enolpyruvate transferase" evidence="13">
    <location>
        <begin position="7"/>
        <end position="407"/>
    </location>
</feature>
<dbReference type="GO" id="GO:0008360">
    <property type="term" value="P:regulation of cell shape"/>
    <property type="evidence" value="ECO:0007669"/>
    <property type="project" value="UniProtKB-KW"/>
</dbReference>
<dbReference type="GO" id="GO:0071555">
    <property type="term" value="P:cell wall organization"/>
    <property type="evidence" value="ECO:0007669"/>
    <property type="project" value="UniProtKB-KW"/>
</dbReference>
<dbReference type="SUPFAM" id="SSF55205">
    <property type="entry name" value="EPT/RTPC-like"/>
    <property type="match status" value="1"/>
</dbReference>
<dbReference type="NCBIfam" id="NF009470">
    <property type="entry name" value="PRK12830.1"/>
    <property type="match status" value="1"/>
</dbReference>
<accession>A0A9D1QAT0</accession>
<dbReference type="Pfam" id="PF00275">
    <property type="entry name" value="EPSP_synthase"/>
    <property type="match status" value="1"/>
</dbReference>
<feature type="active site" description="Proton donor" evidence="12">
    <location>
        <position position="117"/>
    </location>
</feature>
<feature type="binding site" evidence="12">
    <location>
        <position position="328"/>
    </location>
    <ligand>
        <name>UDP-N-acetyl-alpha-D-glucosamine</name>
        <dbReference type="ChEBI" id="CHEBI:57705"/>
    </ligand>
</feature>
<feature type="binding site" evidence="12">
    <location>
        <position position="93"/>
    </location>
    <ligand>
        <name>UDP-N-acetyl-alpha-D-glucosamine</name>
        <dbReference type="ChEBI" id="CHEBI:57705"/>
    </ligand>
</feature>
<dbReference type="CDD" id="cd01555">
    <property type="entry name" value="UdpNAET"/>
    <property type="match status" value="1"/>
</dbReference>
<evidence type="ECO:0000256" key="6">
    <source>
        <dbReference type="ARBA" id="ARBA00022960"/>
    </source>
</evidence>
<dbReference type="InterPro" id="IPR001986">
    <property type="entry name" value="Enolpyruvate_Tfrase_dom"/>
</dbReference>
<dbReference type="AlphaFoldDB" id="A0A9D1QAT0"/>
<evidence type="ECO:0000313" key="14">
    <source>
        <dbReference type="EMBL" id="HIW09321.1"/>
    </source>
</evidence>
<evidence type="ECO:0000256" key="4">
    <source>
        <dbReference type="ARBA" id="ARBA00022618"/>
    </source>
</evidence>
<evidence type="ECO:0000256" key="5">
    <source>
        <dbReference type="ARBA" id="ARBA00022679"/>
    </source>
</evidence>
<evidence type="ECO:0000256" key="3">
    <source>
        <dbReference type="ARBA" id="ARBA00022490"/>
    </source>
</evidence>
<dbReference type="InterPro" id="IPR036968">
    <property type="entry name" value="Enolpyruvate_Tfrase_sf"/>
</dbReference>
<feature type="binding site" evidence="12">
    <location>
        <position position="306"/>
    </location>
    <ligand>
        <name>UDP-N-acetyl-alpha-D-glucosamine</name>
        <dbReference type="ChEBI" id="CHEBI:57705"/>
    </ligand>
</feature>
<dbReference type="GO" id="GO:0051301">
    <property type="term" value="P:cell division"/>
    <property type="evidence" value="ECO:0007669"/>
    <property type="project" value="UniProtKB-KW"/>
</dbReference>
<comment type="pathway">
    <text evidence="2 12">Cell wall biogenesis; peptidoglycan biosynthesis.</text>
</comment>
<reference evidence="14" key="1">
    <citation type="journal article" date="2021" name="PeerJ">
        <title>Extensive microbial diversity within the chicken gut microbiome revealed by metagenomics and culture.</title>
        <authorList>
            <person name="Gilroy R."/>
            <person name="Ravi A."/>
            <person name="Getino M."/>
            <person name="Pursley I."/>
            <person name="Horton D.L."/>
            <person name="Alikhan N.F."/>
            <person name="Baker D."/>
            <person name="Gharbi K."/>
            <person name="Hall N."/>
            <person name="Watson M."/>
            <person name="Adriaenssens E.M."/>
            <person name="Foster-Nyarko E."/>
            <person name="Jarju S."/>
            <person name="Secka A."/>
            <person name="Antonio M."/>
            <person name="Oren A."/>
            <person name="Chaudhuri R.R."/>
            <person name="La Ragione R."/>
            <person name="Hildebrand F."/>
            <person name="Pallen M.J."/>
        </authorList>
    </citation>
    <scope>NUCLEOTIDE SEQUENCE</scope>
    <source>
        <strain evidence="14">ChiHcolR34-3080</strain>
    </source>
</reference>
<evidence type="ECO:0000256" key="11">
    <source>
        <dbReference type="ARBA" id="ARBA00047527"/>
    </source>
</evidence>
<evidence type="ECO:0000259" key="13">
    <source>
        <dbReference type="Pfam" id="PF00275"/>
    </source>
</evidence>
<evidence type="ECO:0000256" key="1">
    <source>
        <dbReference type="ARBA" id="ARBA00004496"/>
    </source>
</evidence>